<protein>
    <submittedName>
        <fullName evidence="2">Uncharacterized protein</fullName>
    </submittedName>
</protein>
<comment type="caution">
    <text evidence="2">The sequence shown here is derived from an EMBL/GenBank/DDBJ whole genome shotgun (WGS) entry which is preliminary data.</text>
</comment>
<evidence type="ECO:0000256" key="1">
    <source>
        <dbReference type="SAM" id="MobiDB-lite"/>
    </source>
</evidence>
<proteinExistence type="predicted"/>
<keyword evidence="3" id="KW-1185">Reference proteome</keyword>
<feature type="region of interest" description="Disordered" evidence="1">
    <location>
        <begin position="14"/>
        <end position="38"/>
    </location>
</feature>
<name>A0A9N8EIQ1_9STRA</name>
<evidence type="ECO:0000313" key="2">
    <source>
        <dbReference type="EMBL" id="CAB9521822.1"/>
    </source>
</evidence>
<dbReference type="Proteomes" id="UP001153069">
    <property type="component" value="Unassembled WGS sequence"/>
</dbReference>
<gene>
    <name evidence="2" type="ORF">SEMRO_1236_G255090.1</name>
</gene>
<feature type="region of interest" description="Disordered" evidence="1">
    <location>
        <begin position="53"/>
        <end position="88"/>
    </location>
</feature>
<feature type="compositionally biased region" description="Acidic residues" evidence="1">
    <location>
        <begin position="53"/>
        <end position="66"/>
    </location>
</feature>
<evidence type="ECO:0000313" key="3">
    <source>
        <dbReference type="Proteomes" id="UP001153069"/>
    </source>
</evidence>
<dbReference type="EMBL" id="CAICTM010001234">
    <property type="protein sequence ID" value="CAB9521822.1"/>
    <property type="molecule type" value="Genomic_DNA"/>
</dbReference>
<organism evidence="2 3">
    <name type="scientific">Seminavis robusta</name>
    <dbReference type="NCBI Taxonomy" id="568900"/>
    <lineage>
        <taxon>Eukaryota</taxon>
        <taxon>Sar</taxon>
        <taxon>Stramenopiles</taxon>
        <taxon>Ochrophyta</taxon>
        <taxon>Bacillariophyta</taxon>
        <taxon>Bacillariophyceae</taxon>
        <taxon>Bacillariophycidae</taxon>
        <taxon>Naviculales</taxon>
        <taxon>Naviculaceae</taxon>
        <taxon>Seminavis</taxon>
    </lineage>
</organism>
<sequence>MSLEIGLATFWGAPGRTTTADGHRRSASGPYHCGRSGRAKACCRGHMRTEADVQYDVDMDSSDDESAAPAKKRSKHASAGQSSAVEAPIKILATVQDLERRKTHKKSDWSWTQTKTLREMILGDRHAHSMDCHVQFCD</sequence>
<dbReference type="AlphaFoldDB" id="A0A9N8EIQ1"/>
<accession>A0A9N8EIQ1</accession>
<reference evidence="2" key="1">
    <citation type="submission" date="2020-06" db="EMBL/GenBank/DDBJ databases">
        <authorList>
            <consortium name="Plant Systems Biology data submission"/>
        </authorList>
    </citation>
    <scope>NUCLEOTIDE SEQUENCE</scope>
    <source>
        <strain evidence="2">D6</strain>
    </source>
</reference>